<dbReference type="Proteomes" id="UP001141183">
    <property type="component" value="Unassembled WGS sequence"/>
</dbReference>
<gene>
    <name evidence="2" type="ORF">NE398_07825</name>
</gene>
<keyword evidence="3" id="KW-1185">Reference proteome</keyword>
<dbReference type="Pfam" id="PF18903">
    <property type="entry name" value="DUF5659"/>
    <property type="match status" value="1"/>
</dbReference>
<dbReference type="InterPro" id="IPR043718">
    <property type="entry name" value="DUF5659"/>
</dbReference>
<organism evidence="2 3">
    <name type="scientific">Clostridium tertium</name>
    <dbReference type="NCBI Taxonomy" id="1559"/>
    <lineage>
        <taxon>Bacteria</taxon>
        <taxon>Bacillati</taxon>
        <taxon>Bacillota</taxon>
        <taxon>Clostridia</taxon>
        <taxon>Eubacteriales</taxon>
        <taxon>Clostridiaceae</taxon>
        <taxon>Clostridium</taxon>
    </lineage>
</organism>
<dbReference type="EMBL" id="JAMRYU010000006">
    <property type="protein sequence ID" value="MDC4240070.1"/>
    <property type="molecule type" value="Genomic_DNA"/>
</dbReference>
<dbReference type="AlphaFoldDB" id="A0A9X3XI85"/>
<evidence type="ECO:0000313" key="3">
    <source>
        <dbReference type="Proteomes" id="UP001141183"/>
    </source>
</evidence>
<accession>A0A9X3XI85</accession>
<reference evidence="2" key="1">
    <citation type="submission" date="2022-05" db="EMBL/GenBank/DDBJ databases">
        <title>Draft genome sequence of Clostridium tertium strain CP3 isolated from Peru.</title>
        <authorList>
            <person name="Hurtado R."/>
            <person name="Lima L."/>
            <person name="Sousa T."/>
            <person name="Jaiswal A.K."/>
            <person name="Tiwari S."/>
            <person name="Maturrano L."/>
            <person name="Brenig B."/>
            <person name="Azevedo V."/>
        </authorList>
    </citation>
    <scope>NUCLEOTIDE SEQUENCE</scope>
    <source>
        <strain evidence="2">CP3</strain>
    </source>
</reference>
<proteinExistence type="predicted"/>
<name>A0A9X3XI85_9CLOT</name>
<evidence type="ECO:0000259" key="1">
    <source>
        <dbReference type="Pfam" id="PF18903"/>
    </source>
</evidence>
<evidence type="ECO:0000313" key="2">
    <source>
        <dbReference type="EMBL" id="MDC4240070.1"/>
    </source>
</evidence>
<sequence>MEYKKIFSKAIALELIGQGFELIDIEKNKYKPWLSVFIFKNTTYLLNTLTHITQNI</sequence>
<comment type="caution">
    <text evidence="2">The sequence shown here is derived from an EMBL/GenBank/DDBJ whole genome shotgun (WGS) entry which is preliminary data.</text>
</comment>
<dbReference type="RefSeq" id="WP_272470251.1">
    <property type="nucleotide sequence ID" value="NZ_JAMRYU010000006.1"/>
</dbReference>
<feature type="domain" description="DUF5659" evidence="1">
    <location>
        <begin position="2"/>
        <end position="49"/>
    </location>
</feature>
<protein>
    <submittedName>
        <fullName evidence="2">DUF5659 domain-containing protein</fullName>
    </submittedName>
</protein>